<evidence type="ECO:0000313" key="2">
    <source>
        <dbReference type="EMBL" id="CCC53129.1"/>
    </source>
</evidence>
<dbReference type="AlphaFoldDB" id="G0UBD7"/>
<evidence type="ECO:0000256" key="1">
    <source>
        <dbReference type="SAM" id="MobiDB-lite"/>
    </source>
</evidence>
<gene>
    <name evidence="2" type="ORF">TVY486_1106130</name>
</gene>
<dbReference type="EMBL" id="HE573027">
    <property type="protein sequence ID" value="CCC53129.1"/>
    <property type="molecule type" value="Genomic_DNA"/>
</dbReference>
<protein>
    <submittedName>
        <fullName evidence="2">Trypanosoma vivax</fullName>
    </submittedName>
</protein>
<dbReference type="VEuPathDB" id="TriTrypDB:TvY486_1106130"/>
<reference evidence="2" key="1">
    <citation type="journal article" date="2012" name="Proc. Natl. Acad. Sci. U.S.A.">
        <title>Antigenic diversity is generated by distinct evolutionary mechanisms in African trypanosome species.</title>
        <authorList>
            <person name="Jackson A.P."/>
            <person name="Berry A."/>
            <person name="Aslett M."/>
            <person name="Allison H.C."/>
            <person name="Burton P."/>
            <person name="Vavrova-Anderson J."/>
            <person name="Brown R."/>
            <person name="Browne H."/>
            <person name="Corton N."/>
            <person name="Hauser H."/>
            <person name="Gamble J."/>
            <person name="Gilderthorp R."/>
            <person name="Marcello L."/>
            <person name="McQuillan J."/>
            <person name="Otto T.D."/>
            <person name="Quail M.A."/>
            <person name="Sanders M.J."/>
            <person name="van Tonder A."/>
            <person name="Ginger M.L."/>
            <person name="Field M.C."/>
            <person name="Barry J.D."/>
            <person name="Hertz-Fowler C."/>
            <person name="Berriman M."/>
        </authorList>
    </citation>
    <scope>NUCLEOTIDE SEQUENCE</scope>
    <source>
        <strain evidence="2">Y486</strain>
    </source>
</reference>
<name>G0UBD7_TRYVY</name>
<feature type="region of interest" description="Disordered" evidence="1">
    <location>
        <begin position="279"/>
        <end position="298"/>
    </location>
</feature>
<organism evidence="2">
    <name type="scientific">Trypanosoma vivax (strain Y486)</name>
    <dbReference type="NCBI Taxonomy" id="1055687"/>
    <lineage>
        <taxon>Eukaryota</taxon>
        <taxon>Discoba</taxon>
        <taxon>Euglenozoa</taxon>
        <taxon>Kinetoplastea</taxon>
        <taxon>Metakinetoplastina</taxon>
        <taxon>Trypanosomatida</taxon>
        <taxon>Trypanosomatidae</taxon>
        <taxon>Trypanosoma</taxon>
        <taxon>Duttonella</taxon>
    </lineage>
</organism>
<proteinExistence type="predicted"/>
<sequence>MPKLMSRETLKALEEAQSAAAATPRGQDDADFMAAVALTLHAERTHGGALGEAYEKLRGNATALDAGTQAQSIARAHIDTAILQQQASAVAHRAALFAEHTDSFIKTFSAHYKSASASCIVGHNGASADTQQNKFKYSDASMKGCAAKAADIATAFLSGGKMPTTADDFQEVVRAAKHKSAYMLRSGAATQDGCGLTQGGATADAGVAANAVAQCGPFWELAGHADGASVTLKLEASYHDARTKKPTPGRALAEQWQQYTDMKRTLTKLKQQCTQGRVDAKGGACNTSSEGRAERRRTDAIVHRALGDAKEDGNTLAQAT</sequence>
<accession>G0UBD7</accession>